<reference evidence="5" key="1">
    <citation type="submission" date="2014-03" db="EMBL/GenBank/DDBJ databases">
        <title>The sialotranscriptome of Amblyomma triste, Amblyomma parvum and Amblyomma cajennense ticks, uncovered by 454-based RNA-seq.</title>
        <authorList>
            <person name="Garcia G.R."/>
            <person name="Gardinassi L.G."/>
            <person name="Ribeiro J.M."/>
            <person name="Anatriello E."/>
            <person name="Ferreira B.R."/>
            <person name="Moreira H.N."/>
            <person name="Mafra C."/>
            <person name="Olegario M.M."/>
            <person name="Szabo P.J."/>
            <person name="Miranda-Santos I.K."/>
            <person name="Maruyama S.R."/>
        </authorList>
    </citation>
    <scope>NUCLEOTIDE SEQUENCE</scope>
    <source>
        <strain evidence="5">Mato Grasso do Sul</strain>
        <tissue evidence="5">Salivary glands</tissue>
    </source>
</reference>
<evidence type="ECO:0000256" key="1">
    <source>
        <dbReference type="ARBA" id="ARBA00022737"/>
    </source>
</evidence>
<dbReference type="InterPro" id="IPR035914">
    <property type="entry name" value="Sperma_CUB_dom_sf"/>
</dbReference>
<evidence type="ECO:0000256" key="3">
    <source>
        <dbReference type="PROSITE-ProRule" id="PRU00059"/>
    </source>
</evidence>
<feature type="domain" description="CUB" evidence="4">
    <location>
        <begin position="1"/>
        <end position="108"/>
    </location>
</feature>
<keyword evidence="1" id="KW-0677">Repeat</keyword>
<name>A0A023GJB8_AMBTT</name>
<feature type="domain" description="CUB" evidence="4">
    <location>
        <begin position="112"/>
        <end position="229"/>
    </location>
</feature>
<feature type="disulfide bond" evidence="3">
    <location>
        <begin position="112"/>
        <end position="139"/>
    </location>
</feature>
<dbReference type="InterPro" id="IPR000859">
    <property type="entry name" value="CUB_dom"/>
</dbReference>
<proteinExistence type="evidence at transcript level"/>
<dbReference type="EMBL" id="GBBM01002280">
    <property type="protein sequence ID" value="JAC33138.1"/>
    <property type="molecule type" value="mRNA"/>
</dbReference>
<evidence type="ECO:0000313" key="5">
    <source>
        <dbReference type="EMBL" id="JAC33138.1"/>
    </source>
</evidence>
<dbReference type="PANTHER" id="PTHR24251">
    <property type="entry name" value="OVOCHYMASE-RELATED"/>
    <property type="match status" value="1"/>
</dbReference>
<dbReference type="SMART" id="SM00042">
    <property type="entry name" value="CUB"/>
    <property type="match status" value="2"/>
</dbReference>
<sequence length="244" mass="26778">VRVSDNVEFITTPRFPDNYPLNTDCVWVVEPEVWGTQVKLNFSSFTLEDNCTTDWLDVKSGNSGLSPSVNKYCGQRNPGTLVGTAFMLIFHSDGMGTAKGFNISVTAVGLACGGLVHGRGEQRLQSPNYPNRYPANTECDWTVDVQSGYRALLSFRGRFDIETSTGCIADYVQVFNERADGQWETTPVGRYCGLELPAPVEAASHRARVLFRSNGDVEGDGFTMTVTKACGDRYEDDEGVITSP</sequence>
<feature type="non-terminal residue" evidence="5">
    <location>
        <position position="1"/>
    </location>
</feature>
<evidence type="ECO:0000259" key="4">
    <source>
        <dbReference type="PROSITE" id="PS01180"/>
    </source>
</evidence>
<dbReference type="FunFam" id="2.60.120.290:FF:000005">
    <property type="entry name" value="Procollagen C-endopeptidase enhancer 1"/>
    <property type="match status" value="1"/>
</dbReference>
<dbReference type="SUPFAM" id="SSF49854">
    <property type="entry name" value="Spermadhesin, CUB domain"/>
    <property type="match status" value="2"/>
</dbReference>
<organism evidence="5">
    <name type="scientific">Amblyomma triste</name>
    <name type="common">Neotropical tick</name>
    <dbReference type="NCBI Taxonomy" id="251400"/>
    <lineage>
        <taxon>Eukaryota</taxon>
        <taxon>Metazoa</taxon>
        <taxon>Ecdysozoa</taxon>
        <taxon>Arthropoda</taxon>
        <taxon>Chelicerata</taxon>
        <taxon>Arachnida</taxon>
        <taxon>Acari</taxon>
        <taxon>Parasitiformes</taxon>
        <taxon>Ixodida</taxon>
        <taxon>Ixodoidea</taxon>
        <taxon>Ixodidae</taxon>
        <taxon>Amblyomminae</taxon>
        <taxon>Amblyomma</taxon>
    </lineage>
</organism>
<dbReference type="Gene3D" id="2.60.120.290">
    <property type="entry name" value="Spermadhesin, CUB domain"/>
    <property type="match status" value="2"/>
</dbReference>
<dbReference type="PROSITE" id="PS01180">
    <property type="entry name" value="CUB"/>
    <property type="match status" value="2"/>
</dbReference>
<accession>A0A023GJB8</accession>
<protein>
    <recommendedName>
        <fullName evidence="4">CUB domain-containing protein</fullName>
    </recommendedName>
</protein>
<keyword evidence="2 3" id="KW-1015">Disulfide bond</keyword>
<dbReference type="CDD" id="cd00041">
    <property type="entry name" value="CUB"/>
    <property type="match status" value="2"/>
</dbReference>
<dbReference type="Pfam" id="PF00431">
    <property type="entry name" value="CUB"/>
    <property type="match status" value="2"/>
</dbReference>
<evidence type="ECO:0000256" key="2">
    <source>
        <dbReference type="ARBA" id="ARBA00023157"/>
    </source>
</evidence>
<comment type="caution">
    <text evidence="3">Lacks conserved residue(s) required for the propagation of feature annotation.</text>
</comment>
<dbReference type="AlphaFoldDB" id="A0A023GJB8"/>